<evidence type="ECO:0000313" key="11">
    <source>
        <dbReference type="Proteomes" id="UP000440578"/>
    </source>
</evidence>
<comment type="caution">
    <text evidence="10">The sequence shown here is derived from an EMBL/GenBank/DDBJ whole genome shotgun (WGS) entry which is preliminary data.</text>
</comment>
<dbReference type="Pfam" id="PF00755">
    <property type="entry name" value="Carn_acyltransf"/>
    <property type="match status" value="1"/>
</dbReference>
<dbReference type="InterPro" id="IPR039551">
    <property type="entry name" value="Cho/carn_acyl_trans"/>
</dbReference>
<feature type="active site" description="Proton acceptor" evidence="6">
    <location>
        <position position="475"/>
    </location>
</feature>
<evidence type="ECO:0000256" key="4">
    <source>
        <dbReference type="ARBA" id="ARBA00023315"/>
    </source>
</evidence>
<dbReference type="InterPro" id="IPR042572">
    <property type="entry name" value="Carn_acyl_trans_N"/>
</dbReference>
<keyword evidence="4" id="KW-0012">Acyltransferase</keyword>
<dbReference type="InterPro" id="IPR000542">
    <property type="entry name" value="Carn_acyl_trans"/>
</dbReference>
<feature type="transmembrane region" description="Helical" evidence="7">
    <location>
        <begin position="54"/>
        <end position="75"/>
    </location>
</feature>
<name>A0A6A4X6B8_AMPAM</name>
<dbReference type="InterPro" id="IPR042231">
    <property type="entry name" value="Cho/carn_acyl_trans_2"/>
</dbReference>
<feature type="domain" description="Choline/carnitine acyltransferase" evidence="8">
    <location>
        <begin position="176"/>
        <end position="476"/>
    </location>
</feature>
<comment type="catalytic activity">
    <reaction evidence="5">
        <text>4,8-dimethylnonanoyl-CoA + (R)-carnitine = O-4,8-dimethylnonanoyl-(R)-carnitine + CoA</text>
        <dbReference type="Rhea" id="RHEA:44860"/>
        <dbReference type="ChEBI" id="CHEBI:16347"/>
        <dbReference type="ChEBI" id="CHEBI:57287"/>
        <dbReference type="ChEBI" id="CHEBI:77061"/>
        <dbReference type="ChEBI" id="CHEBI:84654"/>
    </reaction>
</comment>
<dbReference type="GO" id="GO:0004095">
    <property type="term" value="F:carnitine O-palmitoyltransferase activity"/>
    <property type="evidence" value="ECO:0007669"/>
    <property type="project" value="TreeGrafter"/>
</dbReference>
<evidence type="ECO:0000259" key="8">
    <source>
        <dbReference type="Pfam" id="PF00755"/>
    </source>
</evidence>
<evidence type="ECO:0000256" key="3">
    <source>
        <dbReference type="ARBA" id="ARBA00023098"/>
    </source>
</evidence>
<accession>A0A6A4X6B8</accession>
<dbReference type="AlphaFoldDB" id="A0A6A4X6B8"/>
<dbReference type="InterPro" id="IPR032476">
    <property type="entry name" value="CPT_N"/>
</dbReference>
<keyword evidence="7" id="KW-0472">Membrane</keyword>
<dbReference type="Gene3D" id="1.10.275.20">
    <property type="entry name" value="Choline/Carnitine o-acyltransferase"/>
    <property type="match status" value="1"/>
</dbReference>
<evidence type="ECO:0000259" key="9">
    <source>
        <dbReference type="Pfam" id="PF16484"/>
    </source>
</evidence>
<reference evidence="10 11" key="1">
    <citation type="submission" date="2019-07" db="EMBL/GenBank/DDBJ databases">
        <title>Draft genome assembly of a fouling barnacle, Amphibalanus amphitrite (Darwin, 1854): The first reference genome for Thecostraca.</title>
        <authorList>
            <person name="Kim W."/>
        </authorList>
    </citation>
    <scope>NUCLEOTIDE SEQUENCE [LARGE SCALE GENOMIC DNA]</scope>
    <source>
        <strain evidence="10">SNU_AA5</strain>
        <tissue evidence="10">Soma without cirri and trophi</tissue>
    </source>
</reference>
<dbReference type="EMBL" id="VIIS01000073">
    <property type="protein sequence ID" value="KAF0313753.1"/>
    <property type="molecule type" value="Genomic_DNA"/>
</dbReference>
<evidence type="ECO:0000256" key="7">
    <source>
        <dbReference type="SAM" id="Phobius"/>
    </source>
</evidence>
<protein>
    <submittedName>
        <fullName evidence="10">Carnitine O-palmitoyltransferase 1, muscle isoform</fullName>
    </submittedName>
</protein>
<evidence type="ECO:0000256" key="5">
    <source>
        <dbReference type="ARBA" id="ARBA00048999"/>
    </source>
</evidence>
<dbReference type="GO" id="GO:0009437">
    <property type="term" value="P:carnitine metabolic process"/>
    <property type="evidence" value="ECO:0007669"/>
    <property type="project" value="TreeGrafter"/>
</dbReference>
<dbReference type="PANTHER" id="PTHR22589:SF31">
    <property type="entry name" value="CARNITINE O-PALMITOYLTRANSFERASE"/>
    <property type="match status" value="1"/>
</dbReference>
<dbReference type="EMBL" id="VIIS01000073">
    <property type="protein sequence ID" value="KAF0313752.1"/>
    <property type="molecule type" value="Genomic_DNA"/>
</dbReference>
<keyword evidence="11" id="KW-1185">Reference proteome</keyword>
<keyword evidence="7" id="KW-1133">Transmembrane helix</keyword>
<dbReference type="PANTHER" id="PTHR22589">
    <property type="entry name" value="CARNITINE O-ACYLTRANSFERASE"/>
    <property type="match status" value="1"/>
</dbReference>
<dbReference type="GO" id="GO:0005739">
    <property type="term" value="C:mitochondrion"/>
    <property type="evidence" value="ECO:0007669"/>
    <property type="project" value="TreeGrafter"/>
</dbReference>
<feature type="transmembrane region" description="Helical" evidence="7">
    <location>
        <begin position="150"/>
        <end position="167"/>
    </location>
</feature>
<dbReference type="Proteomes" id="UP000440578">
    <property type="component" value="Unassembled WGS sequence"/>
</dbReference>
<keyword evidence="2" id="KW-0276">Fatty acid metabolism</keyword>
<dbReference type="Gene3D" id="3.30.559.70">
    <property type="entry name" value="Choline/Carnitine o-acyltransferase, domain 2"/>
    <property type="match status" value="1"/>
</dbReference>
<sequence>MAEAHSAVAFSFSVSHEGVDLNYDHEMLGVVLMSGVRSWRRRIHRFFNGFRNGIYPVPLSSLGLTVATVGAMYYAGYDGTGGLTDFFMRHAPRLVSAEEHVLKAVSVTAASTTIWLSVALALKYTLRLLFMYRGWMYETRTRKMSLKTKIWYVLVKILTSISRPQLYSFQGCLPSLPLPSVEDTTKRYLRSVRPLLDDAEYERMVKLTEEFRTSLGPRLQRYLWLKSWWTTNYVSDWWEEYVYLRGRSGIMVNSNFYGIDAILMQPSTIQAARAANITHATMLFRRAIDRQEIEPITVQGMVPLCSWQYERTFNTTRVPGIETDRIVHYSDSTHIVVIHNGKYYKMQVYDIKKRLMSPATLEMQFQRILDDDETTPDKGEEQLGALTAADRSHWYLTRRDFFSRGTNRASLLAIEKAAFIVCLDDVDLEFDKNDHTKLDEFGRWCLHGNGCNRWYDKSLNLIVGRNGRIGFNGEHS</sequence>
<keyword evidence="10" id="KW-0808">Transferase</keyword>
<dbReference type="GO" id="GO:0006635">
    <property type="term" value="P:fatty acid beta-oxidation"/>
    <property type="evidence" value="ECO:0007669"/>
    <property type="project" value="UniProtKB-UniPathway"/>
</dbReference>
<dbReference type="Gene3D" id="6.10.250.1760">
    <property type="match status" value="1"/>
</dbReference>
<dbReference type="OrthoDB" id="240216at2759"/>
<dbReference type="UniPathway" id="UPA00659"/>
<evidence type="ECO:0000256" key="2">
    <source>
        <dbReference type="ARBA" id="ARBA00022832"/>
    </source>
</evidence>
<evidence type="ECO:0000256" key="1">
    <source>
        <dbReference type="ARBA" id="ARBA00005005"/>
    </source>
</evidence>
<dbReference type="Pfam" id="PF16484">
    <property type="entry name" value="CPT_N"/>
    <property type="match status" value="1"/>
</dbReference>
<comment type="pathway">
    <text evidence="1">Lipid metabolism; fatty acid beta-oxidation.</text>
</comment>
<gene>
    <name evidence="10" type="primary">CPT1B_1</name>
    <name evidence="10" type="ORF">FJT64_015737</name>
</gene>
<organism evidence="10 11">
    <name type="scientific">Amphibalanus amphitrite</name>
    <name type="common">Striped barnacle</name>
    <name type="synonym">Balanus amphitrite</name>
    <dbReference type="NCBI Taxonomy" id="1232801"/>
    <lineage>
        <taxon>Eukaryota</taxon>
        <taxon>Metazoa</taxon>
        <taxon>Ecdysozoa</taxon>
        <taxon>Arthropoda</taxon>
        <taxon>Crustacea</taxon>
        <taxon>Multicrustacea</taxon>
        <taxon>Cirripedia</taxon>
        <taxon>Thoracica</taxon>
        <taxon>Thoracicalcarea</taxon>
        <taxon>Balanomorpha</taxon>
        <taxon>Balanoidea</taxon>
        <taxon>Balanidae</taxon>
        <taxon>Amphibalaninae</taxon>
        <taxon>Amphibalanus</taxon>
    </lineage>
</organism>
<evidence type="ECO:0000313" key="10">
    <source>
        <dbReference type="EMBL" id="KAF0313753.1"/>
    </source>
</evidence>
<feature type="transmembrane region" description="Helical" evidence="7">
    <location>
        <begin position="112"/>
        <end position="130"/>
    </location>
</feature>
<evidence type="ECO:0000256" key="6">
    <source>
        <dbReference type="PIRSR" id="PIRSR600542-1"/>
    </source>
</evidence>
<keyword evidence="7" id="KW-0812">Transmembrane</keyword>
<dbReference type="SUPFAM" id="SSF52777">
    <property type="entry name" value="CoA-dependent acyltransferases"/>
    <property type="match status" value="1"/>
</dbReference>
<feature type="domain" description="Carnitine O-palmitoyltransferase N-terminal" evidence="9">
    <location>
        <begin position="1"/>
        <end position="46"/>
    </location>
</feature>
<keyword evidence="3" id="KW-0443">Lipid metabolism</keyword>
<proteinExistence type="predicted"/>